<sequence>MTNHPAALLSHLLEVISMAPVAAVDADGINQPLRGLLRAGGGGDMVGLASIPAGHVSRRSIEPMVDTCGAVPLLSCWTEGRGIIPPEILDVAVRRLQHRWPTMVLNLPHTCLPETIAMGISLATHVVLVTDAHHANLSWLYQRGHQLSAAAHEGRVTVLAVGAAVEHGGPETVGMPSSLHPDVGDYGFRLPTDAPALAAYYRLLERIYAPRS</sequence>
<gene>
    <name evidence="1" type="ORF">DLJ54_09065</name>
</gene>
<evidence type="ECO:0000313" key="1">
    <source>
        <dbReference type="EMBL" id="RAV31306.1"/>
    </source>
</evidence>
<comment type="caution">
    <text evidence="1">The sequence shown here is derived from an EMBL/GenBank/DDBJ whole genome shotgun (WGS) entry which is preliminary data.</text>
</comment>
<evidence type="ECO:0000313" key="2">
    <source>
        <dbReference type="Proteomes" id="UP000251577"/>
    </source>
</evidence>
<dbReference type="Proteomes" id="UP000251577">
    <property type="component" value="Unassembled WGS sequence"/>
</dbReference>
<reference evidence="1 2" key="1">
    <citation type="journal article" date="2018" name="Syst. Appl. Microbiol.">
        <title>Corynebacterium heidelbergense sp. nov., isolated from the preen glands of Egyptian geese (Alopochen aegyptiacus).</title>
        <authorList>
            <person name="Braun M.S."/>
            <person name="Wang E."/>
            <person name="Zimmermann S."/>
            <person name="Wink M."/>
        </authorList>
    </citation>
    <scope>NUCLEOTIDE SEQUENCE [LARGE SCALE GENOMIC DNA]</scope>
    <source>
        <strain evidence="1 2">647</strain>
    </source>
</reference>
<dbReference type="EMBL" id="QHCV01000119">
    <property type="protein sequence ID" value="RAV31306.1"/>
    <property type="molecule type" value="Genomic_DNA"/>
</dbReference>
<protein>
    <submittedName>
        <fullName evidence="1">Uncharacterized protein</fullName>
    </submittedName>
</protein>
<keyword evidence="2" id="KW-1185">Reference proteome</keyword>
<organism evidence="1 2">
    <name type="scientific">Corynebacterium heidelbergense</name>
    <dbReference type="NCBI Taxonomy" id="2055947"/>
    <lineage>
        <taxon>Bacteria</taxon>
        <taxon>Bacillati</taxon>
        <taxon>Actinomycetota</taxon>
        <taxon>Actinomycetes</taxon>
        <taxon>Mycobacteriales</taxon>
        <taxon>Corynebacteriaceae</taxon>
        <taxon>Corynebacterium</taxon>
    </lineage>
</organism>
<accession>A0A364V3W5</accession>
<proteinExistence type="predicted"/>
<name>A0A364V3W5_9CORY</name>
<dbReference type="AlphaFoldDB" id="A0A364V3W5"/>